<dbReference type="EMBL" id="APWK03000022">
    <property type="protein sequence ID" value="PHH54657.1"/>
    <property type="molecule type" value="Genomic_DNA"/>
</dbReference>
<dbReference type="PANTHER" id="PTHR21355:SF0">
    <property type="entry name" value="G-PROTEIN COUPLED RECEPTOR-ASSOCIATED PROTEIN LMBRD2"/>
    <property type="match status" value="1"/>
</dbReference>
<feature type="transmembrane region" description="Helical" evidence="7">
    <location>
        <begin position="12"/>
        <end position="30"/>
    </location>
</feature>
<feature type="compositionally biased region" description="Low complexity" evidence="6">
    <location>
        <begin position="598"/>
        <end position="610"/>
    </location>
</feature>
<feature type="transmembrane region" description="Helical" evidence="7">
    <location>
        <begin position="88"/>
        <end position="108"/>
    </location>
</feature>
<feature type="transmembrane region" description="Helical" evidence="7">
    <location>
        <begin position="452"/>
        <end position="471"/>
    </location>
</feature>
<sequence>MANLVLSETLSALALALISLVVLLTLRYYLPIRQTPSFYVVPIFLALFLPAGIVLLVPIDLSTSSMAGDVASRGIWLPQRLLLVWWRITYWLTFCLTWFILPVLGEYADSGFREPYDRFLYSLRQNAQFHAMVIGSSVVGLVYLIFSYGFTMASLKTTIMALSYCWGLLFAIYLMGHGLVSIPRKLFRNANISGRLRRLQIHAPRLHEKLDDARLALEDVEVLVRELARRKGSSARGFVEWIDELADIAGMTESVIPRSDTGAGLDAANRSLPTVITEQYMAEITRQLLRARHARTRYSKEWQQLVSEAGYLQSLLDSKASKKLEFGTPSPDAPFWERIIFLTPYGRYFLHVQVIPALRVLLGGVLSVASVCIIWSELVKGAFPKLSVIRLSVVHHWTESTDSGKGQVGFGGQVMAACWLLYMCIAVFASISEVKVWRGRALVRRNTAHESAFWYAGQVAKLSVPLSYNFLTFVSPEYEDTVFHSFLGKYVDFTALGRGFNLIFPALVLLPVFAALFGLYGRVRRALGFGWNMLDDSEDSDDDLGGRGSGYSSGGWREGRDLIERDLGGNSLAARHAEAIDRLNARLSHGPASPTPELGGSRTRGTARTLGRGGGTTTSAAQRDRQVAAEEAGAQDGNFFQLLGHRMKNTIDTIETPRWLQDIGDNMRPAWAAEEGSNRQGDGSGIMRLFGGGGGEGDSGNGRIRI</sequence>
<evidence type="ECO:0000313" key="8">
    <source>
        <dbReference type="EMBL" id="PHH54657.1"/>
    </source>
</evidence>
<comment type="subcellular location">
    <subcellularLocation>
        <location evidence="1">Membrane</location>
        <topology evidence="1">Multi-pass membrane protein</topology>
    </subcellularLocation>
</comment>
<dbReference type="GO" id="GO:0016020">
    <property type="term" value="C:membrane"/>
    <property type="evidence" value="ECO:0007669"/>
    <property type="project" value="UniProtKB-SubCell"/>
</dbReference>
<dbReference type="OrthoDB" id="203099at2759"/>
<dbReference type="Pfam" id="PF04791">
    <property type="entry name" value="LMBR1"/>
    <property type="match status" value="1"/>
</dbReference>
<dbReference type="AlphaFoldDB" id="A0A2C5XAY3"/>
<evidence type="ECO:0000256" key="6">
    <source>
        <dbReference type="SAM" id="MobiDB-lite"/>
    </source>
</evidence>
<comment type="caution">
    <text evidence="8">The sequence shown here is derived from an EMBL/GenBank/DDBJ whole genome shotgun (WGS) entry which is preliminary data.</text>
</comment>
<name>A0A2C5XAY3_9PEZI</name>
<dbReference type="STRING" id="1035309.A0A2C5XAY3"/>
<feature type="region of interest" description="Disordered" evidence="6">
    <location>
        <begin position="584"/>
        <end position="623"/>
    </location>
</feature>
<evidence type="ECO:0000256" key="5">
    <source>
        <dbReference type="ARBA" id="ARBA00023136"/>
    </source>
</evidence>
<keyword evidence="5 7" id="KW-0472">Membrane</keyword>
<feature type="transmembrane region" description="Helical" evidence="7">
    <location>
        <begin position="37"/>
        <end position="59"/>
    </location>
</feature>
<dbReference type="Proteomes" id="UP000222788">
    <property type="component" value="Unassembled WGS sequence"/>
</dbReference>
<evidence type="ECO:0000313" key="9">
    <source>
        <dbReference type="Proteomes" id="UP000222788"/>
    </source>
</evidence>
<comment type="similarity">
    <text evidence="2">Belongs to the LIMR family.</text>
</comment>
<keyword evidence="4 7" id="KW-1133">Transmembrane helix</keyword>
<protein>
    <submittedName>
        <fullName evidence="8">LMBR1 domain-containing protein 2-B</fullName>
    </submittedName>
</protein>
<keyword evidence="3 7" id="KW-0812">Transmembrane</keyword>
<keyword evidence="9" id="KW-1185">Reference proteome</keyword>
<feature type="transmembrane region" description="Helical" evidence="7">
    <location>
        <begin position="410"/>
        <end position="431"/>
    </location>
</feature>
<reference evidence="8 9" key="1">
    <citation type="journal article" date="2013" name="Fungal Biol.">
        <title>Analysis of microsatellite markers in the genome of the plant pathogen Ceratocystis fimbriata.</title>
        <authorList>
            <person name="Simpson M.C."/>
            <person name="Wilken P.M."/>
            <person name="Coetzee M.P."/>
            <person name="Wingfield M.J."/>
            <person name="Wingfield B.D."/>
        </authorList>
    </citation>
    <scope>NUCLEOTIDE SEQUENCE [LARGE SCALE GENOMIC DNA]</scope>
    <source>
        <strain evidence="8 9">CBS 114723</strain>
    </source>
</reference>
<feature type="transmembrane region" description="Helical" evidence="7">
    <location>
        <begin position="357"/>
        <end position="376"/>
    </location>
</feature>
<evidence type="ECO:0000256" key="1">
    <source>
        <dbReference type="ARBA" id="ARBA00004141"/>
    </source>
</evidence>
<dbReference type="InterPro" id="IPR051584">
    <property type="entry name" value="GPCR-associated_LMBR1"/>
</dbReference>
<organism evidence="8 9">
    <name type="scientific">Ceratocystis fimbriata CBS 114723</name>
    <dbReference type="NCBI Taxonomy" id="1035309"/>
    <lineage>
        <taxon>Eukaryota</taxon>
        <taxon>Fungi</taxon>
        <taxon>Dikarya</taxon>
        <taxon>Ascomycota</taxon>
        <taxon>Pezizomycotina</taxon>
        <taxon>Sordariomycetes</taxon>
        <taxon>Hypocreomycetidae</taxon>
        <taxon>Microascales</taxon>
        <taxon>Ceratocystidaceae</taxon>
        <taxon>Ceratocystis</taxon>
    </lineage>
</organism>
<feature type="transmembrane region" description="Helical" evidence="7">
    <location>
        <begin position="161"/>
        <end position="180"/>
    </location>
</feature>
<feature type="transmembrane region" description="Helical" evidence="7">
    <location>
        <begin position="129"/>
        <end position="149"/>
    </location>
</feature>
<feature type="transmembrane region" description="Helical" evidence="7">
    <location>
        <begin position="502"/>
        <end position="523"/>
    </location>
</feature>
<accession>A0A2C5XAY3</accession>
<reference evidence="8 9" key="2">
    <citation type="journal article" date="2013" name="IMA Fungus">
        <title>IMA Genome-F 1: Ceratocystis fimbriata: Draft nuclear genome sequence for the plant pathogen, Ceratocystis fimbriata.</title>
        <authorList>
            <person name="Wilken P.M."/>
            <person name="Steenkamp E.T."/>
            <person name="Wingfield M.J."/>
            <person name="de Beer Z.W."/>
            <person name="Wingfield B.D."/>
        </authorList>
    </citation>
    <scope>NUCLEOTIDE SEQUENCE [LARGE SCALE GENOMIC DNA]</scope>
    <source>
        <strain evidence="8 9">CBS 114723</strain>
    </source>
</reference>
<evidence type="ECO:0000256" key="4">
    <source>
        <dbReference type="ARBA" id="ARBA00022989"/>
    </source>
</evidence>
<proteinExistence type="inferred from homology"/>
<evidence type="ECO:0000256" key="7">
    <source>
        <dbReference type="SAM" id="Phobius"/>
    </source>
</evidence>
<gene>
    <name evidence="8" type="primary">lmbrd2b</name>
    <name evidence="8" type="ORF">CFIMG_004548RA</name>
</gene>
<dbReference type="PANTHER" id="PTHR21355">
    <property type="entry name" value="G-PROTEIN COUPLED RECEPTOR-ASSOCIATED PROTEIN LMBRD2"/>
    <property type="match status" value="1"/>
</dbReference>
<dbReference type="InterPro" id="IPR006876">
    <property type="entry name" value="LMBR1-like_membr_prot"/>
</dbReference>
<evidence type="ECO:0000256" key="3">
    <source>
        <dbReference type="ARBA" id="ARBA00022692"/>
    </source>
</evidence>
<evidence type="ECO:0000256" key="2">
    <source>
        <dbReference type="ARBA" id="ARBA00010487"/>
    </source>
</evidence>